<gene>
    <name evidence="11" type="ORF">HDID_LOCUS5070</name>
</gene>
<dbReference type="GO" id="GO:0070536">
    <property type="term" value="P:protein K63-linked deubiquitination"/>
    <property type="evidence" value="ECO:0007669"/>
    <property type="project" value="InterPro"/>
</dbReference>
<evidence type="ECO:0000256" key="6">
    <source>
        <dbReference type="ARBA" id="ARBA00022801"/>
    </source>
</evidence>
<dbReference type="CDD" id="cd08066">
    <property type="entry name" value="MPN_AMSH_like"/>
    <property type="match status" value="1"/>
</dbReference>
<feature type="compositionally biased region" description="Polar residues" evidence="9">
    <location>
        <begin position="130"/>
        <end position="145"/>
    </location>
</feature>
<accession>A0A0R3SJF7</accession>
<evidence type="ECO:0000313" key="13">
    <source>
        <dbReference type="WBParaSite" id="HDID_0000507201-mRNA-1"/>
    </source>
</evidence>
<dbReference type="GO" id="GO:0061578">
    <property type="term" value="F:K63-linked deubiquitinase activity"/>
    <property type="evidence" value="ECO:0007669"/>
    <property type="project" value="InterPro"/>
</dbReference>
<keyword evidence="5" id="KW-0833">Ubl conjugation pathway</keyword>
<reference evidence="13" key="1">
    <citation type="submission" date="2017-02" db="UniProtKB">
        <authorList>
            <consortium name="WormBaseParasite"/>
        </authorList>
    </citation>
    <scope>IDENTIFICATION</scope>
</reference>
<keyword evidence="8" id="KW-0482">Metalloprotease</keyword>
<name>A0A0R3SJF7_HYMDI</name>
<dbReference type="GO" id="GO:0140492">
    <property type="term" value="F:metal-dependent deubiquitinase activity"/>
    <property type="evidence" value="ECO:0007669"/>
    <property type="project" value="InterPro"/>
</dbReference>
<dbReference type="Gene3D" id="3.40.140.10">
    <property type="entry name" value="Cytidine Deaminase, domain 2"/>
    <property type="match status" value="1"/>
</dbReference>
<dbReference type="Pfam" id="PF08969">
    <property type="entry name" value="USP8_dimer"/>
    <property type="match status" value="1"/>
</dbReference>
<dbReference type="AlphaFoldDB" id="A0A0R3SJF7"/>
<dbReference type="WBParaSite" id="HDID_0000507201-mRNA-1">
    <property type="protein sequence ID" value="HDID_0000507201-mRNA-1"/>
    <property type="gene ID" value="HDID_0000507201"/>
</dbReference>
<evidence type="ECO:0000256" key="3">
    <source>
        <dbReference type="ARBA" id="ARBA00022670"/>
    </source>
</evidence>
<keyword evidence="6" id="KW-0378">Hydrolase</keyword>
<dbReference type="Pfam" id="PF01398">
    <property type="entry name" value="JAB"/>
    <property type="match status" value="1"/>
</dbReference>
<keyword evidence="3" id="KW-0645">Protease</keyword>
<feature type="region of interest" description="Disordered" evidence="9">
    <location>
        <begin position="121"/>
        <end position="160"/>
    </location>
</feature>
<dbReference type="Proteomes" id="UP000274504">
    <property type="component" value="Unassembled WGS sequence"/>
</dbReference>
<dbReference type="GO" id="GO:0006508">
    <property type="term" value="P:proteolysis"/>
    <property type="evidence" value="ECO:0007669"/>
    <property type="project" value="UniProtKB-KW"/>
</dbReference>
<evidence type="ECO:0000259" key="10">
    <source>
        <dbReference type="PROSITE" id="PS50249"/>
    </source>
</evidence>
<dbReference type="InterPro" id="IPR015063">
    <property type="entry name" value="USP8_dimer"/>
</dbReference>
<dbReference type="GO" id="GO:0046872">
    <property type="term" value="F:metal ion binding"/>
    <property type="evidence" value="ECO:0007669"/>
    <property type="project" value="UniProtKB-KW"/>
</dbReference>
<evidence type="ECO:0000256" key="9">
    <source>
        <dbReference type="SAM" id="MobiDB-lite"/>
    </source>
</evidence>
<feature type="domain" description="MPN" evidence="10">
    <location>
        <begin position="176"/>
        <end position="309"/>
    </location>
</feature>
<dbReference type="InterPro" id="IPR044098">
    <property type="entry name" value="STAMBP/STALP-like_MPN"/>
</dbReference>
<dbReference type="STRING" id="6216.A0A0R3SJF7"/>
<evidence type="ECO:0000313" key="12">
    <source>
        <dbReference type="Proteomes" id="UP000274504"/>
    </source>
</evidence>
<evidence type="ECO:0000256" key="2">
    <source>
        <dbReference type="ARBA" id="ARBA00010981"/>
    </source>
</evidence>
<dbReference type="SMART" id="SM00232">
    <property type="entry name" value="JAB_MPN"/>
    <property type="match status" value="1"/>
</dbReference>
<comment type="similarity">
    <text evidence="2">Belongs to the peptidase M67C family.</text>
</comment>
<evidence type="ECO:0000256" key="7">
    <source>
        <dbReference type="ARBA" id="ARBA00022833"/>
    </source>
</evidence>
<dbReference type="PROSITE" id="PS50249">
    <property type="entry name" value="MPN"/>
    <property type="match status" value="1"/>
</dbReference>
<dbReference type="PANTHER" id="PTHR12947:SF13">
    <property type="entry name" value="FI19924P1"/>
    <property type="match status" value="1"/>
</dbReference>
<dbReference type="Gene3D" id="1.20.58.80">
    <property type="entry name" value="Phosphotransferase system, lactose/cellobiose-type IIA subunit"/>
    <property type="match status" value="1"/>
</dbReference>
<evidence type="ECO:0000256" key="5">
    <source>
        <dbReference type="ARBA" id="ARBA00022786"/>
    </source>
</evidence>
<keyword evidence="4" id="KW-0479">Metal-binding</keyword>
<dbReference type="PANTHER" id="PTHR12947">
    <property type="entry name" value="AMSH-LIKE PROTEASE"/>
    <property type="match status" value="1"/>
</dbReference>
<dbReference type="SUPFAM" id="SSF102712">
    <property type="entry name" value="JAB1/MPN domain"/>
    <property type="match status" value="1"/>
</dbReference>
<evidence type="ECO:0000256" key="4">
    <source>
        <dbReference type="ARBA" id="ARBA00022723"/>
    </source>
</evidence>
<organism evidence="13">
    <name type="scientific">Hymenolepis diminuta</name>
    <name type="common">Rat tapeworm</name>
    <dbReference type="NCBI Taxonomy" id="6216"/>
    <lineage>
        <taxon>Eukaryota</taxon>
        <taxon>Metazoa</taxon>
        <taxon>Spiralia</taxon>
        <taxon>Lophotrochozoa</taxon>
        <taxon>Platyhelminthes</taxon>
        <taxon>Cestoda</taxon>
        <taxon>Eucestoda</taxon>
        <taxon>Cyclophyllidea</taxon>
        <taxon>Hymenolepididae</taxon>
        <taxon>Hymenolepis</taxon>
    </lineage>
</organism>
<proteinExistence type="inferred from homology"/>
<protein>
    <submittedName>
        <fullName evidence="13">MPN domain-containing protein</fullName>
    </submittedName>
</protein>
<evidence type="ECO:0000313" key="11">
    <source>
        <dbReference type="EMBL" id="VDL57388.1"/>
    </source>
</evidence>
<dbReference type="InterPro" id="IPR000555">
    <property type="entry name" value="JAMM/MPN+_dom"/>
</dbReference>
<keyword evidence="7" id="KW-0862">Zinc</keyword>
<dbReference type="EMBL" id="UYSG01002294">
    <property type="protein sequence ID" value="VDL57388.1"/>
    <property type="molecule type" value="Genomic_DNA"/>
</dbReference>
<evidence type="ECO:0000256" key="8">
    <source>
        <dbReference type="ARBA" id="ARBA00023049"/>
    </source>
</evidence>
<evidence type="ECO:0000256" key="1">
    <source>
        <dbReference type="ARBA" id="ARBA00001947"/>
    </source>
</evidence>
<dbReference type="OrthoDB" id="3640at2759"/>
<reference evidence="11 12" key="2">
    <citation type="submission" date="2018-11" db="EMBL/GenBank/DDBJ databases">
        <authorList>
            <consortium name="Pathogen Informatics"/>
        </authorList>
    </citation>
    <scope>NUCLEOTIDE SEQUENCE [LARGE SCALE GENOMIC DNA]</scope>
</reference>
<sequence length="346" mass="39210">MKSANERMKELNNKIAVDYSQSVGLNAYFRVCRSMLNMANDYESDGYKIKAYCLRRRFVILFIDYLSQRQDYKTCDPKIRRLWSQECDRVLMRVEQMYKEILEGYIAEELELQKILRAPSPPADLPTPLSPNTSTIPSPGIPNSTSPKPSPPKVDRSTKPTNISLPPILIDGLHPVLVPNSLVPTFLRIAEPNTLLKLETCGTLCGRLSPEGDKLVISHLIISKQIVTPNSCTTTNEEELLECIESSRLIVLGWIHTHPSQTAFMSSMDLHCQLSYQLMLPEAIAVVCSPRFNEIEYFSLTPDYGLGFILQCQQTGFHEHSATSDLYTRCKHVVFTDAPIEVRDLR</sequence>
<dbReference type="InterPro" id="IPR037518">
    <property type="entry name" value="MPN"/>
</dbReference>
<comment type="cofactor">
    <cofactor evidence="1">
        <name>Zn(2+)</name>
        <dbReference type="ChEBI" id="CHEBI:29105"/>
    </cofactor>
</comment>